<feature type="domain" description="Lipid II isoglutaminyl synthase (glutamine-hydrolyzing) subunit MurT C-terminal" evidence="4">
    <location>
        <begin position="329"/>
        <end position="439"/>
    </location>
</feature>
<keyword evidence="2" id="KW-0067">ATP-binding</keyword>
<protein>
    <recommendedName>
        <fullName evidence="2">Lipid II isoglutaminyl synthase (glutamine-hydrolyzing) subunit MurT</fullName>
        <ecNumber evidence="2">6.3.5.13</ecNumber>
    </recommendedName>
</protein>
<dbReference type="GO" id="GO:0140282">
    <property type="term" value="F:carbon-nitrogen ligase activity on lipid II"/>
    <property type="evidence" value="ECO:0007669"/>
    <property type="project" value="UniProtKB-UniRule"/>
</dbReference>
<keyword evidence="2" id="KW-0479">Metal-binding</keyword>
<dbReference type="GO" id="GO:0005524">
    <property type="term" value="F:ATP binding"/>
    <property type="evidence" value="ECO:0007669"/>
    <property type="project" value="UniProtKB-UniRule"/>
</dbReference>
<dbReference type="GO" id="GO:0008360">
    <property type="term" value="P:regulation of cell shape"/>
    <property type="evidence" value="ECO:0007669"/>
    <property type="project" value="UniProtKB-KW"/>
</dbReference>
<keyword evidence="2" id="KW-0961">Cell wall biogenesis/degradation</keyword>
<dbReference type="STRING" id="633697.EubceDRAFT1_1961"/>
<gene>
    <name evidence="2" type="primary">murT</name>
    <name evidence="5" type="ORF">EubceDRAFT1_1961</name>
</gene>
<dbReference type="Pfam" id="PF08245">
    <property type="entry name" value="Mur_ligase_M"/>
    <property type="match status" value="1"/>
</dbReference>
<keyword evidence="2" id="KW-0436">Ligase</keyword>
<reference evidence="5 6" key="1">
    <citation type="submission" date="2010-08" db="EMBL/GenBank/DDBJ databases">
        <authorList>
            <consortium name="US DOE Joint Genome Institute (JGI-PGF)"/>
            <person name="Lucas S."/>
            <person name="Copeland A."/>
            <person name="Lapidus A."/>
            <person name="Cheng J.-F."/>
            <person name="Bruce D."/>
            <person name="Goodwin L."/>
            <person name="Pitluck S."/>
            <person name="Land M.L."/>
            <person name="Hauser L."/>
            <person name="Chang Y.-J."/>
            <person name="Anderson I.J."/>
            <person name="Johnson E."/>
            <person name="Mulhopadhyay B."/>
            <person name="Kyrpides N."/>
            <person name="Woyke T.J."/>
        </authorList>
    </citation>
    <scope>NUCLEOTIDE SEQUENCE [LARGE SCALE GENOMIC DNA]</scope>
    <source>
        <strain evidence="5 6">6</strain>
    </source>
</reference>
<dbReference type="UniPathway" id="UPA00219"/>
<comment type="pathway">
    <text evidence="1 2">Cell wall biogenesis; peptidoglycan biosynthesis.</text>
</comment>
<comment type="subunit">
    <text evidence="2">Forms a heterodimer with GatD.</text>
</comment>
<feature type="binding site" evidence="2">
    <location>
        <position position="214"/>
    </location>
    <ligand>
        <name>Zn(2+)</name>
        <dbReference type="ChEBI" id="CHEBI:29105"/>
    </ligand>
</feature>
<dbReference type="PANTHER" id="PTHR23135">
    <property type="entry name" value="MUR LIGASE FAMILY MEMBER"/>
    <property type="match status" value="1"/>
</dbReference>
<sequence>MANPVKTALAVGACKAVRSALRTLHRGGTTTPGKVAMKIDGNILSTVSTGMDIIVVTGTNGKTTTSNMIEHALTSAGYDVLANKSGANLLPGVTAEFTSSASFFGKPKKRYAVIECDEGALKQVVPKIRPKVIVVTNLFRDQLDRYGEVMHTRDEIRKGIDLVPEAVLCLNADDSLVASLALDAPNPVVYYGLDTPVGDQDNVEISDARYCIRCGTEYEYSYHTYAHLGGFSCPKCGYRRMNTEVAVEQIKKSSSRGMEVEMRLGTEKRDVTVGLPAVYNLYNAVAAICAYRTAGFETEQIIGSLADVSSSFGRMETFDLDGVPVQMILVKNPAGCNQALSYLAGLGEDYQAVFCLNDRTADGHDISWIWDADFEMVCQDPHLKHAYVMGDRAEDMQLRLKYGDASEVDIEIAANNDVLIEKMRKSEVPVFILPNYTSMLSLRAALGAVTGKAEFWKG</sequence>
<dbReference type="EMBL" id="CM001487">
    <property type="protein sequence ID" value="EIM57735.1"/>
    <property type="molecule type" value="Genomic_DNA"/>
</dbReference>
<evidence type="ECO:0000313" key="6">
    <source>
        <dbReference type="Proteomes" id="UP000005753"/>
    </source>
</evidence>
<keyword evidence="2" id="KW-0133">Cell shape</keyword>
<feature type="binding site" evidence="2">
    <location>
        <position position="211"/>
    </location>
    <ligand>
        <name>Zn(2+)</name>
        <dbReference type="ChEBI" id="CHEBI:29105"/>
    </ligand>
</feature>
<dbReference type="InterPro" id="IPR013564">
    <property type="entry name" value="MurT_C"/>
</dbReference>
<dbReference type="Pfam" id="PF08353">
    <property type="entry name" value="MurT_C"/>
    <property type="match status" value="1"/>
</dbReference>
<evidence type="ECO:0000256" key="1">
    <source>
        <dbReference type="ARBA" id="ARBA00004752"/>
    </source>
</evidence>
<dbReference type="GO" id="GO:0008270">
    <property type="term" value="F:zinc ion binding"/>
    <property type="evidence" value="ECO:0007669"/>
    <property type="project" value="UniProtKB-UniRule"/>
</dbReference>
<dbReference type="InterPro" id="IPR036565">
    <property type="entry name" value="Mur-like_cat_sf"/>
</dbReference>
<dbReference type="Proteomes" id="UP000005753">
    <property type="component" value="Chromosome"/>
</dbReference>
<comment type="function">
    <text evidence="2">The lipid II isoglutaminyl synthase complex catalyzes the formation of alpha-D-isoglutamine in the cell wall lipid II stem peptide. The MurT subunit catalyzes the ATP-dependent amidation of D-glutamate residue of lipid II, converting it to an isoglutamine residue.</text>
</comment>
<reference evidence="5 6" key="2">
    <citation type="submission" date="2012-02" db="EMBL/GenBank/DDBJ databases">
        <title>Improved High-Quality Draft sequence of Eubacterium cellulosolvens 6.</title>
        <authorList>
            <consortium name="US DOE Joint Genome Institute"/>
            <person name="Lucas S."/>
            <person name="Han J."/>
            <person name="Lapidus A."/>
            <person name="Cheng J.-F."/>
            <person name="Goodwin L."/>
            <person name="Pitluck S."/>
            <person name="Peters L."/>
            <person name="Mikhailova N."/>
            <person name="Gu W."/>
            <person name="Detter J.C."/>
            <person name="Han C."/>
            <person name="Tapia R."/>
            <person name="Land M."/>
            <person name="Hauser L."/>
            <person name="Kyrpides N."/>
            <person name="Ivanova N."/>
            <person name="Pagani I."/>
            <person name="Johnson E."/>
            <person name="Mukhopadhyay B."/>
            <person name="Anderson I."/>
            <person name="Woyke T."/>
        </authorList>
    </citation>
    <scope>NUCLEOTIDE SEQUENCE [LARGE SCALE GENOMIC DNA]</scope>
    <source>
        <strain evidence="5 6">6</strain>
    </source>
</reference>
<accession>I5AVB2</accession>
<dbReference type="EC" id="6.3.5.13" evidence="2"/>
<dbReference type="GO" id="GO:0071555">
    <property type="term" value="P:cell wall organization"/>
    <property type="evidence" value="ECO:0007669"/>
    <property type="project" value="UniProtKB-KW"/>
</dbReference>
<feature type="domain" description="Mur ligase central" evidence="3">
    <location>
        <begin position="56"/>
        <end position="199"/>
    </location>
</feature>
<keyword evidence="2" id="KW-0573">Peptidoglycan synthesis</keyword>
<dbReference type="SUPFAM" id="SSF53623">
    <property type="entry name" value="MurD-like peptide ligases, catalytic domain"/>
    <property type="match status" value="1"/>
</dbReference>
<comment type="catalytic activity">
    <reaction evidence="2">
        <text>beta-D-GlcNAc-(1-&gt;4)-Mur2Ac(oyl-L-Ala-gamma-D-O-P-Glu-L-Lys-D-Ala-D-Ala)-di-trans,octa-cis-undecaprenyl diphosphate + NH4(+) = beta-D-GlcNAc-(1-&gt;4)-Mur2Ac(oyl-L-Ala-D-isoglutaminyl-L-Lys-D-Ala-D-Ala)-di-trans,octa-cis-undecaprenyl diphosphate + phosphate + H(+)</text>
        <dbReference type="Rhea" id="RHEA:57932"/>
        <dbReference type="ChEBI" id="CHEBI:15378"/>
        <dbReference type="ChEBI" id="CHEBI:28938"/>
        <dbReference type="ChEBI" id="CHEBI:43474"/>
        <dbReference type="ChEBI" id="CHEBI:62233"/>
        <dbReference type="ChEBI" id="CHEBI:143132"/>
    </reaction>
</comment>
<dbReference type="eggNOG" id="COG0770">
    <property type="taxonomic scope" value="Bacteria"/>
</dbReference>
<feature type="binding site" evidence="2">
    <location>
        <position position="236"/>
    </location>
    <ligand>
        <name>Zn(2+)</name>
        <dbReference type="ChEBI" id="CHEBI:29105"/>
    </ligand>
</feature>
<feature type="active site" evidence="2">
    <location>
        <position position="365"/>
    </location>
</feature>
<comment type="similarity">
    <text evidence="2">Belongs to the MurCDEF family. MurT subfamily.</text>
</comment>
<feature type="binding site" evidence="2">
    <location>
        <position position="233"/>
    </location>
    <ligand>
        <name>Zn(2+)</name>
        <dbReference type="ChEBI" id="CHEBI:29105"/>
    </ligand>
</feature>
<dbReference type="Gene3D" id="3.40.1190.10">
    <property type="entry name" value="Mur-like, catalytic domain"/>
    <property type="match status" value="1"/>
</dbReference>
<dbReference type="InterPro" id="IPR043703">
    <property type="entry name" value="Lipid_II_synth_MurT"/>
</dbReference>
<dbReference type="GO" id="GO:0009252">
    <property type="term" value="P:peptidoglycan biosynthetic process"/>
    <property type="evidence" value="ECO:0007669"/>
    <property type="project" value="UniProtKB-UniRule"/>
</dbReference>
<keyword evidence="2" id="KW-0547">Nucleotide-binding</keyword>
<organism evidence="5 6">
    <name type="scientific">Eubacterium cellulosolvens (strain ATCC 43171 / JCM 9499 / 6)</name>
    <name type="common">Cillobacterium cellulosolvens</name>
    <dbReference type="NCBI Taxonomy" id="633697"/>
    <lineage>
        <taxon>Bacteria</taxon>
        <taxon>Bacillati</taxon>
        <taxon>Bacillota</taxon>
        <taxon>Clostridia</taxon>
        <taxon>Eubacteriales</taxon>
        <taxon>Eubacteriaceae</taxon>
        <taxon>Eubacterium</taxon>
    </lineage>
</organism>
<evidence type="ECO:0000259" key="3">
    <source>
        <dbReference type="Pfam" id="PF08245"/>
    </source>
</evidence>
<keyword evidence="2" id="KW-0862">Zinc</keyword>
<dbReference type="AlphaFoldDB" id="I5AVB2"/>
<dbReference type="InterPro" id="IPR013221">
    <property type="entry name" value="Mur_ligase_cen"/>
</dbReference>
<dbReference type="PANTHER" id="PTHR23135:SF7">
    <property type="entry name" value="LIPID II ISOGLUTAMINYL SYNTHASE (GLUTAMINE-HYDROLYZING) SUBUNIT MURT"/>
    <property type="match status" value="1"/>
</dbReference>
<dbReference type="HAMAP" id="MF_02214">
    <property type="entry name" value="Lipid_II_synth_MurT"/>
    <property type="match status" value="1"/>
</dbReference>
<comment type="catalytic activity">
    <reaction evidence="2">
        <text>beta-D-GlcNAc-(1-&gt;4)-Mur2Ac(oyl-L-Ala-gamma-D-Glu-L-Lys-D-Ala-D-Ala)-di-trans,octa-cis-undecaprenyl diphosphate + ATP = beta-D-GlcNAc-(1-&gt;4)-Mur2Ac(oyl-L-Ala-gamma-D-O-P-Glu-L-Lys-D-Ala-D-Ala)-di-trans,octa-cis-undecaprenyl diphosphate + ADP</text>
        <dbReference type="Rhea" id="RHEA:59488"/>
        <dbReference type="ChEBI" id="CHEBI:30616"/>
        <dbReference type="ChEBI" id="CHEBI:60033"/>
        <dbReference type="ChEBI" id="CHEBI:143132"/>
        <dbReference type="ChEBI" id="CHEBI:456216"/>
    </reaction>
</comment>
<name>I5AVB2_EUBC6</name>
<evidence type="ECO:0000259" key="4">
    <source>
        <dbReference type="Pfam" id="PF08353"/>
    </source>
</evidence>
<dbReference type="HOGENOM" id="CLU_041534_0_0_9"/>
<evidence type="ECO:0000313" key="5">
    <source>
        <dbReference type="EMBL" id="EIM57735.1"/>
    </source>
</evidence>
<proteinExistence type="inferred from homology"/>
<dbReference type="GO" id="GO:0016881">
    <property type="term" value="F:acid-amino acid ligase activity"/>
    <property type="evidence" value="ECO:0007669"/>
    <property type="project" value="InterPro"/>
</dbReference>
<keyword evidence="6" id="KW-1185">Reference proteome</keyword>
<dbReference type="OrthoDB" id="9803907at2"/>
<comment type="catalytic activity">
    <reaction evidence="2">
        <text>beta-D-GlcNAc-(1-&gt;4)-Mur2Ac(oyl-L-Ala-gamma-D-Glu-L-Lys-D-Ala-D-Ala)-di-trans,octa-cis-undecaprenyl diphosphate + L-glutamine + ATP + H2O = beta-D-GlcNAc-(1-&gt;4)-Mur2Ac(oyl-L-Ala-D-isoglutaminyl-L-Lys-D-Ala-D-Ala)-di-trans,octa-cis-undecaprenyl diphosphate + L-glutamate + ADP + phosphate + H(+)</text>
        <dbReference type="Rhea" id="RHEA:57928"/>
        <dbReference type="ChEBI" id="CHEBI:15377"/>
        <dbReference type="ChEBI" id="CHEBI:15378"/>
        <dbReference type="ChEBI" id="CHEBI:29985"/>
        <dbReference type="ChEBI" id="CHEBI:30616"/>
        <dbReference type="ChEBI" id="CHEBI:43474"/>
        <dbReference type="ChEBI" id="CHEBI:58359"/>
        <dbReference type="ChEBI" id="CHEBI:60033"/>
        <dbReference type="ChEBI" id="CHEBI:62233"/>
        <dbReference type="ChEBI" id="CHEBI:456216"/>
        <dbReference type="EC" id="6.3.5.13"/>
    </reaction>
</comment>
<evidence type="ECO:0000256" key="2">
    <source>
        <dbReference type="HAMAP-Rule" id="MF_02214"/>
    </source>
</evidence>